<accession>A0A5K3FHP2</accession>
<sequence>MHSEVSVATCESLLESTTTSPSTKHSSMALTSGFSANMKTNAHDGIVHLVSWPGLLRPPGDSCCSLFIRSVEEDDDHADNDLAASCLLSSERVQ</sequence>
<dbReference type="WBParaSite" id="MCU_007911-RA">
    <property type="protein sequence ID" value="MCU_007911-RA"/>
    <property type="gene ID" value="MCU_007911"/>
</dbReference>
<proteinExistence type="predicted"/>
<organism evidence="2">
    <name type="scientific">Mesocestoides corti</name>
    <name type="common">Flatworm</name>
    <dbReference type="NCBI Taxonomy" id="53468"/>
    <lineage>
        <taxon>Eukaryota</taxon>
        <taxon>Metazoa</taxon>
        <taxon>Spiralia</taxon>
        <taxon>Lophotrochozoa</taxon>
        <taxon>Platyhelminthes</taxon>
        <taxon>Cestoda</taxon>
        <taxon>Eucestoda</taxon>
        <taxon>Cyclophyllidea</taxon>
        <taxon>Mesocestoididae</taxon>
        <taxon>Mesocestoides</taxon>
    </lineage>
</organism>
<evidence type="ECO:0000313" key="2">
    <source>
        <dbReference type="WBParaSite" id="MCU_007911-RA"/>
    </source>
</evidence>
<protein>
    <submittedName>
        <fullName evidence="2">Uncharacterized protein</fullName>
    </submittedName>
</protein>
<feature type="region of interest" description="Disordered" evidence="1">
    <location>
        <begin position="1"/>
        <end position="28"/>
    </location>
</feature>
<dbReference type="AlphaFoldDB" id="A0A5K3FHP2"/>
<reference evidence="2" key="1">
    <citation type="submission" date="2019-11" db="UniProtKB">
        <authorList>
            <consortium name="WormBaseParasite"/>
        </authorList>
    </citation>
    <scope>IDENTIFICATION</scope>
</reference>
<feature type="compositionally biased region" description="Low complexity" evidence="1">
    <location>
        <begin position="11"/>
        <end position="27"/>
    </location>
</feature>
<evidence type="ECO:0000256" key="1">
    <source>
        <dbReference type="SAM" id="MobiDB-lite"/>
    </source>
</evidence>
<name>A0A5K3FHP2_MESCO</name>